<dbReference type="SUPFAM" id="SSF52980">
    <property type="entry name" value="Restriction endonuclease-like"/>
    <property type="match status" value="1"/>
</dbReference>
<accession>A0ABS3DXP3</accession>
<keyword evidence="3" id="KW-0378">Hydrolase</keyword>
<protein>
    <submittedName>
        <fullName evidence="3">Restriction endonuclease</fullName>
    </submittedName>
</protein>
<dbReference type="InterPro" id="IPR052906">
    <property type="entry name" value="Type_IV_Methyl-Rstrct_Enzyme"/>
</dbReference>
<proteinExistence type="predicted"/>
<dbReference type="PANTHER" id="PTHR30015">
    <property type="entry name" value="MRR RESTRICTION SYSTEM PROTEIN"/>
    <property type="match status" value="1"/>
</dbReference>
<dbReference type="InterPro" id="IPR011856">
    <property type="entry name" value="tRNA_endonuc-like_dom_sf"/>
</dbReference>
<keyword evidence="1" id="KW-0812">Transmembrane</keyword>
<reference evidence="3 4" key="1">
    <citation type="submission" date="2020-12" db="EMBL/GenBank/DDBJ databases">
        <title>Oil enriched cultivation method for isolating marine PHA-producing bacteria.</title>
        <authorList>
            <person name="Zheng W."/>
            <person name="Yu S."/>
            <person name="Huang Y."/>
        </authorList>
    </citation>
    <scope>NUCLEOTIDE SEQUENCE [LARGE SCALE GENOMIC DNA]</scope>
    <source>
        <strain evidence="3 4">SY-2-6</strain>
    </source>
</reference>
<name>A0ABS3DXP3_9BACI</name>
<evidence type="ECO:0000256" key="1">
    <source>
        <dbReference type="SAM" id="Phobius"/>
    </source>
</evidence>
<comment type="caution">
    <text evidence="3">The sequence shown here is derived from an EMBL/GenBank/DDBJ whole genome shotgun (WGS) entry which is preliminary data.</text>
</comment>
<evidence type="ECO:0000313" key="4">
    <source>
        <dbReference type="Proteomes" id="UP000663970"/>
    </source>
</evidence>
<sequence length="200" mass="22788">MIYFEIAIAVLLVVAFIHFQLTKRKNRYQTALLYNQLASNEEMKKTLAMGLYLRFRKENLDQNLKLSPSYLRQNPDSFEDFVADIYQKAKGGSTWVTPSSGDFGVDFEHRTEKGLFLGQVKCYSEDLDFTPIALIHSNMVKSGAEGGYVITTSSFTPSARKYAERLNNIDLIDGVKLVELWIEGLEDTEQEINTLIPEIN</sequence>
<gene>
    <name evidence="3" type="ORF">JF544_12675</name>
</gene>
<evidence type="ECO:0000313" key="3">
    <source>
        <dbReference type="EMBL" id="MBN8236111.1"/>
    </source>
</evidence>
<dbReference type="PANTHER" id="PTHR30015:SF7">
    <property type="entry name" value="TYPE IV METHYL-DIRECTED RESTRICTION ENZYME ECOKMRR"/>
    <property type="match status" value="1"/>
</dbReference>
<keyword evidence="3" id="KW-0255">Endonuclease</keyword>
<dbReference type="InterPro" id="IPR007560">
    <property type="entry name" value="Restrct_endonuc_IV_Mrr"/>
</dbReference>
<keyword evidence="1" id="KW-1133">Transmembrane helix</keyword>
<dbReference type="RefSeq" id="WP_206934404.1">
    <property type="nucleotide sequence ID" value="NZ_JAEKJY010000004.1"/>
</dbReference>
<dbReference type="EMBL" id="JAEKJY010000004">
    <property type="protein sequence ID" value="MBN8236111.1"/>
    <property type="molecule type" value="Genomic_DNA"/>
</dbReference>
<organism evidence="3 4">
    <name type="scientific">Halobacillus kuroshimensis</name>
    <dbReference type="NCBI Taxonomy" id="302481"/>
    <lineage>
        <taxon>Bacteria</taxon>
        <taxon>Bacillati</taxon>
        <taxon>Bacillota</taxon>
        <taxon>Bacilli</taxon>
        <taxon>Bacillales</taxon>
        <taxon>Bacillaceae</taxon>
        <taxon>Halobacillus</taxon>
    </lineage>
</organism>
<keyword evidence="1" id="KW-0472">Membrane</keyword>
<keyword evidence="3" id="KW-0540">Nuclease</keyword>
<dbReference type="Proteomes" id="UP000663970">
    <property type="component" value="Unassembled WGS sequence"/>
</dbReference>
<dbReference type="InterPro" id="IPR011335">
    <property type="entry name" value="Restrct_endonuc-II-like"/>
</dbReference>
<dbReference type="GO" id="GO:0004519">
    <property type="term" value="F:endonuclease activity"/>
    <property type="evidence" value="ECO:0007669"/>
    <property type="project" value="UniProtKB-KW"/>
</dbReference>
<dbReference type="Pfam" id="PF04471">
    <property type="entry name" value="Mrr_cat"/>
    <property type="match status" value="1"/>
</dbReference>
<dbReference type="Gene3D" id="3.40.1350.10">
    <property type="match status" value="1"/>
</dbReference>
<feature type="domain" description="Restriction endonuclease type IV Mrr" evidence="2">
    <location>
        <begin position="74"/>
        <end position="180"/>
    </location>
</feature>
<feature type="transmembrane region" description="Helical" evidence="1">
    <location>
        <begin position="6"/>
        <end position="22"/>
    </location>
</feature>
<keyword evidence="4" id="KW-1185">Reference proteome</keyword>
<evidence type="ECO:0000259" key="2">
    <source>
        <dbReference type="Pfam" id="PF04471"/>
    </source>
</evidence>